<feature type="domain" description="Tll0287-like" evidence="1">
    <location>
        <begin position="52"/>
        <end position="179"/>
    </location>
</feature>
<evidence type="ECO:0000313" key="3">
    <source>
        <dbReference type="Proteomes" id="UP000483379"/>
    </source>
</evidence>
<reference evidence="2 3" key="1">
    <citation type="submission" date="2020-02" db="EMBL/GenBank/DDBJ databases">
        <title>Genome sequences of Thiorhodococcus mannitoliphagus and Thiorhodococcus minor, purple sulfur photosynthetic bacteria in the gammaproteobacterial family, Chromatiaceae.</title>
        <authorList>
            <person name="Aviles F.A."/>
            <person name="Meyer T.E."/>
            <person name="Kyndt J.A."/>
        </authorList>
    </citation>
    <scope>NUCLEOTIDE SEQUENCE [LARGE SCALE GENOMIC DNA]</scope>
    <source>
        <strain evidence="2 3">DSM 11518</strain>
    </source>
</reference>
<organism evidence="2 3">
    <name type="scientific">Thiorhodococcus minor</name>
    <dbReference type="NCBI Taxonomy" id="57489"/>
    <lineage>
        <taxon>Bacteria</taxon>
        <taxon>Pseudomonadati</taxon>
        <taxon>Pseudomonadota</taxon>
        <taxon>Gammaproteobacteria</taxon>
        <taxon>Chromatiales</taxon>
        <taxon>Chromatiaceae</taxon>
        <taxon>Thiorhodococcus</taxon>
    </lineage>
</organism>
<keyword evidence="3" id="KW-1185">Reference proteome</keyword>
<gene>
    <name evidence="2" type="ORF">G3446_20685</name>
</gene>
<sequence length="180" mass="19083">MFAFGSLKAADEAPVNPNVGEAKGIIKQFGGQLVSELKSAIKTGGPEHAIGVCHKRAPAIANGLSKSSGWDVSRVSLKTRNTEMGTPDAWETAVLEAFESRKAAGEDVKTMAFAEVVEGPDGEQFRFMKAIPTQEVCLACHGSEITEEVAAKLDALYPEDQARGFSVGDIRGAFSLSKPL</sequence>
<accession>A0A6M0K4S3</accession>
<dbReference type="InterPro" id="IPR021796">
    <property type="entry name" value="Tll0287-like_dom"/>
</dbReference>
<dbReference type="AlphaFoldDB" id="A0A6M0K4S3"/>
<protein>
    <submittedName>
        <fullName evidence="2">DUF3365 domain-containing protein</fullName>
    </submittedName>
</protein>
<evidence type="ECO:0000259" key="1">
    <source>
        <dbReference type="Pfam" id="PF11845"/>
    </source>
</evidence>
<dbReference type="Proteomes" id="UP000483379">
    <property type="component" value="Unassembled WGS sequence"/>
</dbReference>
<comment type="caution">
    <text evidence="2">The sequence shown here is derived from an EMBL/GenBank/DDBJ whole genome shotgun (WGS) entry which is preliminary data.</text>
</comment>
<dbReference type="Pfam" id="PF11845">
    <property type="entry name" value="Tll0287-like"/>
    <property type="match status" value="1"/>
</dbReference>
<proteinExistence type="predicted"/>
<name>A0A6M0K4S3_9GAMM</name>
<evidence type="ECO:0000313" key="2">
    <source>
        <dbReference type="EMBL" id="NEV64271.1"/>
    </source>
</evidence>
<dbReference type="EMBL" id="JAAIJQ010000081">
    <property type="protein sequence ID" value="NEV64271.1"/>
    <property type="molecule type" value="Genomic_DNA"/>
</dbReference>